<dbReference type="Gene3D" id="1.20.120.530">
    <property type="entry name" value="GntR ligand-binding domain-like"/>
    <property type="match status" value="1"/>
</dbReference>
<dbReference type="Pfam" id="PF07729">
    <property type="entry name" value="FCD"/>
    <property type="match status" value="1"/>
</dbReference>
<dbReference type="InterPro" id="IPR000524">
    <property type="entry name" value="Tscrpt_reg_HTH_GntR"/>
</dbReference>
<dbReference type="SMART" id="SM00895">
    <property type="entry name" value="FCD"/>
    <property type="match status" value="1"/>
</dbReference>
<dbReference type="EMBL" id="LBIA02000001">
    <property type="protein sequence ID" value="TKT70482.1"/>
    <property type="molecule type" value="Genomic_DNA"/>
</dbReference>
<proteinExistence type="predicted"/>
<dbReference type="GO" id="GO:0003700">
    <property type="term" value="F:DNA-binding transcription factor activity"/>
    <property type="evidence" value="ECO:0007669"/>
    <property type="project" value="InterPro"/>
</dbReference>
<keyword evidence="2" id="KW-0238">DNA-binding</keyword>
<dbReference type="Proteomes" id="UP000034832">
    <property type="component" value="Unassembled WGS sequence"/>
</dbReference>
<dbReference type="RefSeq" id="WP_046829795.1">
    <property type="nucleotide sequence ID" value="NZ_LBIA02000001.1"/>
</dbReference>
<organism evidence="5 6">
    <name type="scientific">Afipia massiliensis</name>
    <dbReference type="NCBI Taxonomy" id="211460"/>
    <lineage>
        <taxon>Bacteria</taxon>
        <taxon>Pseudomonadati</taxon>
        <taxon>Pseudomonadota</taxon>
        <taxon>Alphaproteobacteria</taxon>
        <taxon>Hyphomicrobiales</taxon>
        <taxon>Nitrobacteraceae</taxon>
        <taxon>Afipia</taxon>
    </lineage>
</organism>
<dbReference type="PANTHER" id="PTHR43537:SF5">
    <property type="entry name" value="UXU OPERON TRANSCRIPTIONAL REGULATOR"/>
    <property type="match status" value="1"/>
</dbReference>
<feature type="domain" description="HTH gntR-type" evidence="4">
    <location>
        <begin position="14"/>
        <end position="83"/>
    </location>
</feature>
<dbReference type="InterPro" id="IPR011711">
    <property type="entry name" value="GntR_C"/>
</dbReference>
<dbReference type="InterPro" id="IPR008920">
    <property type="entry name" value="TF_FadR/GntR_C"/>
</dbReference>
<gene>
    <name evidence="5" type="ORF">YH63_003105</name>
</gene>
<sequence length="252" mass="28263">MSLLDVEIVPVSNEPAYRSVVRRIETKIMSGEWAVGDRVPAETTLAQDLGVHRSTIREAIRVLEQNGLVRRHDGGKLLFVTAPREADISSKITAAIVLQEVTFFELWESMRCIEPALVEGAASRISEDTLDALQENVERTRVAYEDKKSLVQLDIEFHQLIATASGNRALQLCRQPISQLFYPAFLNVFSRLNAGERLVFAHEKILQALRGRDAAVAREWMDKHVVDFRRGYELASLDIDAPVGWPGKIDAA</sequence>
<evidence type="ECO:0000256" key="3">
    <source>
        <dbReference type="ARBA" id="ARBA00023163"/>
    </source>
</evidence>
<dbReference type="Pfam" id="PF00392">
    <property type="entry name" value="GntR"/>
    <property type="match status" value="1"/>
</dbReference>
<dbReference type="Gene3D" id="1.10.10.10">
    <property type="entry name" value="Winged helix-like DNA-binding domain superfamily/Winged helix DNA-binding domain"/>
    <property type="match status" value="1"/>
</dbReference>
<name>A0A4U6BJV7_9BRAD</name>
<dbReference type="CDD" id="cd07377">
    <property type="entry name" value="WHTH_GntR"/>
    <property type="match status" value="1"/>
</dbReference>
<dbReference type="InterPro" id="IPR036388">
    <property type="entry name" value="WH-like_DNA-bd_sf"/>
</dbReference>
<keyword evidence="1" id="KW-0805">Transcription regulation</keyword>
<protein>
    <submittedName>
        <fullName evidence="5">FadR family transcriptional regulator</fullName>
    </submittedName>
</protein>
<keyword evidence="3" id="KW-0804">Transcription</keyword>
<dbReference type="InterPro" id="IPR036390">
    <property type="entry name" value="WH_DNA-bd_sf"/>
</dbReference>
<evidence type="ECO:0000313" key="5">
    <source>
        <dbReference type="EMBL" id="TKT70482.1"/>
    </source>
</evidence>
<dbReference type="PROSITE" id="PS50949">
    <property type="entry name" value="HTH_GNTR"/>
    <property type="match status" value="1"/>
</dbReference>
<dbReference type="SUPFAM" id="SSF48008">
    <property type="entry name" value="GntR ligand-binding domain-like"/>
    <property type="match status" value="1"/>
</dbReference>
<evidence type="ECO:0000313" key="6">
    <source>
        <dbReference type="Proteomes" id="UP000034832"/>
    </source>
</evidence>
<evidence type="ECO:0000256" key="2">
    <source>
        <dbReference type="ARBA" id="ARBA00023125"/>
    </source>
</evidence>
<accession>A0A4U6BJV7</accession>
<comment type="caution">
    <text evidence="5">The sequence shown here is derived from an EMBL/GenBank/DDBJ whole genome shotgun (WGS) entry which is preliminary data.</text>
</comment>
<dbReference type="SUPFAM" id="SSF46785">
    <property type="entry name" value="Winged helix' DNA-binding domain"/>
    <property type="match status" value="1"/>
</dbReference>
<keyword evidence="6" id="KW-1185">Reference proteome</keyword>
<reference evidence="5" key="1">
    <citation type="submission" date="2019-04" db="EMBL/GenBank/DDBJ databases">
        <title>Whole genome sequencing of cave bacteria.</title>
        <authorList>
            <person name="Gan H.M."/>
            <person name="Barton H."/>
            <person name="Savka M.A."/>
        </authorList>
    </citation>
    <scope>NUCLEOTIDE SEQUENCE [LARGE SCALE GENOMIC DNA]</scope>
    <source>
        <strain evidence="5">LC387</strain>
    </source>
</reference>
<evidence type="ECO:0000259" key="4">
    <source>
        <dbReference type="PROSITE" id="PS50949"/>
    </source>
</evidence>
<dbReference type="SMART" id="SM00345">
    <property type="entry name" value="HTH_GNTR"/>
    <property type="match status" value="1"/>
</dbReference>
<dbReference type="PANTHER" id="PTHR43537">
    <property type="entry name" value="TRANSCRIPTIONAL REGULATOR, GNTR FAMILY"/>
    <property type="match status" value="1"/>
</dbReference>
<evidence type="ECO:0000256" key="1">
    <source>
        <dbReference type="ARBA" id="ARBA00023015"/>
    </source>
</evidence>
<dbReference type="GO" id="GO:0003677">
    <property type="term" value="F:DNA binding"/>
    <property type="evidence" value="ECO:0007669"/>
    <property type="project" value="UniProtKB-KW"/>
</dbReference>
<dbReference type="OrthoDB" id="7347280at2"/>
<dbReference type="PRINTS" id="PR00035">
    <property type="entry name" value="HTHGNTR"/>
</dbReference>
<dbReference type="STRING" id="211460.YH63_15780"/>
<dbReference type="AlphaFoldDB" id="A0A4U6BJV7"/>